<keyword evidence="3" id="KW-1003">Cell membrane</keyword>
<dbReference type="AlphaFoldDB" id="A0A1H4A6P3"/>
<evidence type="ECO:0000313" key="10">
    <source>
        <dbReference type="Proteomes" id="UP000199041"/>
    </source>
</evidence>
<dbReference type="GO" id="GO:0005886">
    <property type="term" value="C:plasma membrane"/>
    <property type="evidence" value="ECO:0007669"/>
    <property type="project" value="UniProtKB-SubCell"/>
</dbReference>
<dbReference type="InterPro" id="IPR023408">
    <property type="entry name" value="MscS_beta-dom_sf"/>
</dbReference>
<dbReference type="InterPro" id="IPR045275">
    <property type="entry name" value="MscS_archaea/bacteria_type"/>
</dbReference>
<dbReference type="SUPFAM" id="SSF82689">
    <property type="entry name" value="Mechanosensitive channel protein MscS (YggB), C-terminal domain"/>
    <property type="match status" value="1"/>
</dbReference>
<dbReference type="PANTHER" id="PTHR30221:SF1">
    <property type="entry name" value="SMALL-CONDUCTANCE MECHANOSENSITIVE CHANNEL"/>
    <property type="match status" value="1"/>
</dbReference>
<keyword evidence="4 7" id="KW-0812">Transmembrane</keyword>
<dbReference type="Gene3D" id="3.30.70.100">
    <property type="match status" value="1"/>
</dbReference>
<dbReference type="InterPro" id="IPR006685">
    <property type="entry name" value="MscS_channel_2nd"/>
</dbReference>
<comment type="similarity">
    <text evidence="2">Belongs to the MscS (TC 1.A.23) family.</text>
</comment>
<dbReference type="SUPFAM" id="SSF82861">
    <property type="entry name" value="Mechanosensitive channel protein MscS (YggB), transmembrane region"/>
    <property type="match status" value="1"/>
</dbReference>
<dbReference type="PANTHER" id="PTHR30221">
    <property type="entry name" value="SMALL-CONDUCTANCE MECHANOSENSITIVE CHANNEL"/>
    <property type="match status" value="1"/>
</dbReference>
<dbReference type="InterPro" id="IPR011014">
    <property type="entry name" value="MscS_channel_TM-2"/>
</dbReference>
<evidence type="ECO:0000256" key="2">
    <source>
        <dbReference type="ARBA" id="ARBA00008017"/>
    </source>
</evidence>
<dbReference type="Gene3D" id="2.30.30.60">
    <property type="match status" value="1"/>
</dbReference>
<dbReference type="InterPro" id="IPR011066">
    <property type="entry name" value="MscS_channel_C_sf"/>
</dbReference>
<evidence type="ECO:0000256" key="3">
    <source>
        <dbReference type="ARBA" id="ARBA00022475"/>
    </source>
</evidence>
<dbReference type="SUPFAM" id="SSF50182">
    <property type="entry name" value="Sm-like ribonucleoproteins"/>
    <property type="match status" value="1"/>
</dbReference>
<dbReference type="Proteomes" id="UP000199041">
    <property type="component" value="Unassembled WGS sequence"/>
</dbReference>
<feature type="transmembrane region" description="Helical" evidence="7">
    <location>
        <begin position="110"/>
        <end position="138"/>
    </location>
</feature>
<keyword evidence="5 7" id="KW-1133">Transmembrane helix</keyword>
<evidence type="ECO:0000256" key="4">
    <source>
        <dbReference type="ARBA" id="ARBA00022692"/>
    </source>
</evidence>
<dbReference type="Gene3D" id="1.10.287.1260">
    <property type="match status" value="1"/>
</dbReference>
<keyword evidence="10" id="KW-1185">Reference proteome</keyword>
<name>A0A1H4A6P3_9BACT</name>
<dbReference type="OrthoDB" id="9809206at2"/>
<dbReference type="Pfam" id="PF00924">
    <property type="entry name" value="MS_channel_2nd"/>
    <property type="match status" value="1"/>
</dbReference>
<gene>
    <name evidence="9" type="ORF">SAMN05192529_11369</name>
</gene>
<evidence type="ECO:0000259" key="8">
    <source>
        <dbReference type="Pfam" id="PF00924"/>
    </source>
</evidence>
<keyword evidence="6 7" id="KW-0472">Membrane</keyword>
<proteinExistence type="inferred from homology"/>
<protein>
    <submittedName>
        <fullName evidence="9">Small conductance mechanosensitive channel</fullName>
    </submittedName>
</protein>
<feature type="domain" description="Mechanosensitive ion channel MscS" evidence="8">
    <location>
        <begin position="125"/>
        <end position="190"/>
    </location>
</feature>
<dbReference type="InterPro" id="IPR010920">
    <property type="entry name" value="LSM_dom_sf"/>
</dbReference>
<dbReference type="EMBL" id="FNQY01000013">
    <property type="protein sequence ID" value="SEA31124.1"/>
    <property type="molecule type" value="Genomic_DNA"/>
</dbReference>
<feature type="transmembrane region" description="Helical" evidence="7">
    <location>
        <begin position="37"/>
        <end position="56"/>
    </location>
</feature>
<evidence type="ECO:0000256" key="1">
    <source>
        <dbReference type="ARBA" id="ARBA00004651"/>
    </source>
</evidence>
<evidence type="ECO:0000256" key="5">
    <source>
        <dbReference type="ARBA" id="ARBA00022989"/>
    </source>
</evidence>
<evidence type="ECO:0000256" key="7">
    <source>
        <dbReference type="SAM" id="Phobius"/>
    </source>
</evidence>
<comment type="subcellular location">
    <subcellularLocation>
        <location evidence="1">Cell membrane</location>
        <topology evidence="1">Multi-pass membrane protein</topology>
    </subcellularLocation>
</comment>
<evidence type="ECO:0000313" key="9">
    <source>
        <dbReference type="EMBL" id="SEA31124.1"/>
    </source>
</evidence>
<sequence length="312" mass="34191">MINTLLLQSVSELGKSTTKEVVGGFKDLRVWEDMSMLYLPKIIAALIIGFVGYWLIKWVGRLFIKLLQKRNIDSSLQTFLTSIVRISMMVFLILTVISILGISITGFAALLAGAGIALGSTLNGTLGNFAGGVMILILKPFKVGDLIEAQGQFGLVIEIGIVYTSVLTSQNKTIRLPNGALSTGVINNYTDQDNLRIDIKVPVADYTNVDKARQVAIEAMKTIATVISDPAPDVKVTELTGDGPVLVVWPRIKIKPYDPKNPRQMEADYYSVYFGVRKAVYDAFVLNNIPTPSNTFEVTMMGERAPHKGFDV</sequence>
<dbReference type="Pfam" id="PF05552">
    <property type="entry name" value="MS_channel_1st_1"/>
    <property type="match status" value="1"/>
</dbReference>
<dbReference type="InterPro" id="IPR008910">
    <property type="entry name" value="MSC_TM_helix"/>
</dbReference>
<dbReference type="STRING" id="551991.SAMN05192529_11369"/>
<organism evidence="9 10">
    <name type="scientific">Arachidicoccus rhizosphaerae</name>
    <dbReference type="NCBI Taxonomy" id="551991"/>
    <lineage>
        <taxon>Bacteria</taxon>
        <taxon>Pseudomonadati</taxon>
        <taxon>Bacteroidota</taxon>
        <taxon>Chitinophagia</taxon>
        <taxon>Chitinophagales</taxon>
        <taxon>Chitinophagaceae</taxon>
        <taxon>Arachidicoccus</taxon>
    </lineage>
</organism>
<accession>A0A1H4A6P3</accession>
<dbReference type="RefSeq" id="WP_139188145.1">
    <property type="nucleotide sequence ID" value="NZ_FNQY01000013.1"/>
</dbReference>
<evidence type="ECO:0000256" key="6">
    <source>
        <dbReference type="ARBA" id="ARBA00023136"/>
    </source>
</evidence>
<feature type="transmembrane region" description="Helical" evidence="7">
    <location>
        <begin position="76"/>
        <end position="104"/>
    </location>
</feature>
<reference evidence="9 10" key="1">
    <citation type="submission" date="2016-10" db="EMBL/GenBank/DDBJ databases">
        <authorList>
            <person name="de Groot N.N."/>
        </authorList>
    </citation>
    <scope>NUCLEOTIDE SEQUENCE [LARGE SCALE GENOMIC DNA]</scope>
    <source>
        <strain evidence="9 10">Vu-144</strain>
    </source>
</reference>
<dbReference type="GO" id="GO:0008381">
    <property type="term" value="F:mechanosensitive monoatomic ion channel activity"/>
    <property type="evidence" value="ECO:0007669"/>
    <property type="project" value="InterPro"/>
</dbReference>